<dbReference type="PANTHER" id="PTHR47357">
    <property type="entry name" value="COP1-INTERACTIVE PROTEIN 1"/>
    <property type="match status" value="1"/>
</dbReference>
<evidence type="ECO:0000256" key="7">
    <source>
        <dbReference type="SAM" id="MobiDB-lite"/>
    </source>
</evidence>
<reference evidence="10" key="1">
    <citation type="submission" date="2023-03" db="EMBL/GenBank/DDBJ databases">
        <title>Complete genome of Cladonia borealis.</title>
        <authorList>
            <person name="Park H."/>
        </authorList>
    </citation>
    <scope>NUCLEOTIDE SEQUENCE</scope>
    <source>
        <strain evidence="10">ANT050790</strain>
    </source>
</reference>
<evidence type="ECO:0000259" key="8">
    <source>
        <dbReference type="Pfam" id="PF07989"/>
    </source>
</evidence>
<dbReference type="PANTHER" id="PTHR47357:SF1">
    <property type="entry name" value="SPINDLE POLE BODY COMPONENT 110"/>
    <property type="match status" value="1"/>
</dbReference>
<comment type="caution">
    <text evidence="10">The sequence shown here is derived from an EMBL/GenBank/DDBJ whole genome shotgun (WGS) entry which is preliminary data.</text>
</comment>
<feature type="coiled-coil region" evidence="6">
    <location>
        <begin position="972"/>
        <end position="1141"/>
    </location>
</feature>
<keyword evidence="2" id="KW-0963">Cytoplasm</keyword>
<keyword evidence="4 6" id="KW-0175">Coiled coil</keyword>
<dbReference type="GO" id="GO:0005200">
    <property type="term" value="F:structural constituent of cytoskeleton"/>
    <property type="evidence" value="ECO:0007669"/>
    <property type="project" value="TreeGrafter"/>
</dbReference>
<feature type="compositionally biased region" description="Basic and acidic residues" evidence="7">
    <location>
        <begin position="507"/>
        <end position="524"/>
    </location>
</feature>
<evidence type="ECO:0008006" key="12">
    <source>
        <dbReference type="Google" id="ProtNLM"/>
    </source>
</evidence>
<comment type="subcellular location">
    <subcellularLocation>
        <location evidence="1">Cytoplasm</location>
        <location evidence="1">Cytoskeleton</location>
        <location evidence="1">Microtubule organizing center</location>
    </subcellularLocation>
</comment>
<evidence type="ECO:0000256" key="1">
    <source>
        <dbReference type="ARBA" id="ARBA00004267"/>
    </source>
</evidence>
<name>A0AA39R8Y5_9LECA</name>
<protein>
    <recommendedName>
        <fullName evidence="12">Spindle-pole body protein</fullName>
    </recommendedName>
</protein>
<feature type="region of interest" description="Disordered" evidence="7">
    <location>
        <begin position="507"/>
        <end position="527"/>
    </location>
</feature>
<dbReference type="Pfam" id="PF07989">
    <property type="entry name" value="Cnn_1N"/>
    <property type="match status" value="1"/>
</dbReference>
<evidence type="ECO:0000256" key="3">
    <source>
        <dbReference type="ARBA" id="ARBA00022553"/>
    </source>
</evidence>
<dbReference type="InterPro" id="IPR019528">
    <property type="entry name" value="PACT_domain"/>
</dbReference>
<keyword evidence="11" id="KW-1185">Reference proteome</keyword>
<evidence type="ECO:0000313" key="11">
    <source>
        <dbReference type="Proteomes" id="UP001166286"/>
    </source>
</evidence>
<evidence type="ECO:0000259" key="9">
    <source>
        <dbReference type="Pfam" id="PF10495"/>
    </source>
</evidence>
<feature type="region of interest" description="Disordered" evidence="7">
    <location>
        <begin position="363"/>
        <end position="398"/>
    </location>
</feature>
<evidence type="ECO:0000256" key="4">
    <source>
        <dbReference type="ARBA" id="ARBA00023054"/>
    </source>
</evidence>
<keyword evidence="3" id="KW-0597">Phosphoprotein</keyword>
<dbReference type="GO" id="GO:0005815">
    <property type="term" value="C:microtubule organizing center"/>
    <property type="evidence" value="ECO:0007669"/>
    <property type="project" value="UniProtKB-SubCell"/>
</dbReference>
<dbReference type="Proteomes" id="UP001166286">
    <property type="component" value="Unassembled WGS sequence"/>
</dbReference>
<feature type="domain" description="Pericentrin/AKAP-450 centrosomal targeting" evidence="9">
    <location>
        <begin position="1257"/>
        <end position="1348"/>
    </location>
</feature>
<evidence type="ECO:0000256" key="2">
    <source>
        <dbReference type="ARBA" id="ARBA00022490"/>
    </source>
</evidence>
<feature type="domain" description="Centrosomin N-terminal motif 1" evidence="8">
    <location>
        <begin position="177"/>
        <end position="250"/>
    </location>
</feature>
<dbReference type="GO" id="GO:0005737">
    <property type="term" value="C:cytoplasm"/>
    <property type="evidence" value="ECO:0007669"/>
    <property type="project" value="UniProtKB-ARBA"/>
</dbReference>
<sequence length="1381" mass="158777">MAYIETPRTDAGNATYMSNAPNFENFSMENSLLSPLKRKDDLVSQMRNGRGLTLKTPRARVPFSDRRNLPGVPGRGEFTPLLQSVAKKNLERNNKLSGGPETPAFLKASYQGGNTPALPGADVSAAYASDFGSSVLVDGEETPMPQVASSSAQSTPLAALPKRDATGVLTDQGNLMTLREQETIINKIEKENFGLKLKIHFLEESLRKSGPGFNETALKENTDLKVDRITLQKELARSKKTLSQAERDLEAYRRHIEELQENAKRKHADESLQQELEDLKNDAASKESEIEELRRRLDSTEQDEVELEKLKGEVEDLEADLREKDRLIDQRDDEIDKLKDQVSKDTEELDEVYAELEAGKKRIEEFEDDREDSDKTAAMLKETKEELQQALEDKRKAEEDLDELRDELSNKSFTNKGLSRLLEEKANKLQDDFSKLREKHVELEERYNDKTREVTRLQDKMQEADQDADIRVQRLKDENESLRHEQEVMIRKCDSLTSQAQQVVKELQRKSEEKDMLHSRHDALTAESQALQRDLAKARTRIGELEEGLDIEKQYAQENDRKLREEAKQEIERLSEHIDSLHRELNDKESQYAADLDQWESQKRGLQSQKDKSEEQAAGLQRTISKLQEAEGTLSDKEVKLQEALESEKQRHRSEEAVLERQLQETAAEIDEKRKALDDLRTDLSQTREDLRVSQRDQADLEEKVQSLEDEVEVLQSGLDDGDDKAREEIAALEQEAVALRAELEAARGQLSRAQDDAVMSATQEATDEINGRLRATTEELRQIKAEKQSLQDKLAKTNLDMHALQVSCAQAEAERDELKSQLMHMQDQVDATYRLDQEKLELRTSKLRLESDVGRLREERKSLMDKTAALERELEAEIARAAAEESRLSQEMADLERKLLAASASRDREVNAAKQKVQRLETQLEEYQNRSTHDEQDEVAVELSMIQKDLSAARKKEAEYLQREAAQKEIVRELKHKVTRLERHSHELEIARLRVDSPKSSVAGSARKSELIEVQRQLADAHQQLRDSRAKSKEELKTLQRRLAEAEQQAQTNLDTYEQQREQLETELSTVRHEQEILVTKNKTMSQTIARLRTRISSLENELHAHRQATTADNTIVEERKDLHEMLKDAKLTAEDLQVQITARESQLTASASREKDLRAQLKRVREERTRHAQTATALSTELENLQTRYERAVNNLSRQQRKWEEERKALTSRVRFANTSMSSVHADDTHHSDLVKQHAAELWGLAKQIHWLRAKCEREESFRWGLVFEKKYMQKQIRMFELCNKMDLQLLSEMGFNARPPTDPRLRIGDKIRANAGKPLRRLPTIRVVALTIMAAWRMKEMGQEWAEEKKAKKALGKELEKLMEGRKRLEGGGKGKAK</sequence>
<feature type="compositionally biased region" description="Basic and acidic residues" evidence="7">
    <location>
        <begin position="634"/>
        <end position="655"/>
    </location>
</feature>
<evidence type="ECO:0000256" key="6">
    <source>
        <dbReference type="SAM" id="Coils"/>
    </source>
</evidence>
<feature type="region of interest" description="Disordered" evidence="7">
    <location>
        <begin position="592"/>
        <end position="655"/>
    </location>
</feature>
<accession>A0AA39R8Y5</accession>
<dbReference type="InterPro" id="IPR012943">
    <property type="entry name" value="Cnn_1N"/>
</dbReference>
<proteinExistence type="predicted"/>
<gene>
    <name evidence="10" type="ORF">JMJ35_000193</name>
</gene>
<dbReference type="Gene3D" id="1.10.287.1490">
    <property type="match status" value="2"/>
</dbReference>
<organism evidence="10 11">
    <name type="scientific">Cladonia borealis</name>
    <dbReference type="NCBI Taxonomy" id="184061"/>
    <lineage>
        <taxon>Eukaryota</taxon>
        <taxon>Fungi</taxon>
        <taxon>Dikarya</taxon>
        <taxon>Ascomycota</taxon>
        <taxon>Pezizomycotina</taxon>
        <taxon>Lecanoromycetes</taxon>
        <taxon>OSLEUM clade</taxon>
        <taxon>Lecanoromycetidae</taxon>
        <taxon>Lecanorales</taxon>
        <taxon>Lecanorineae</taxon>
        <taxon>Cladoniaceae</taxon>
        <taxon>Cladonia</taxon>
    </lineage>
</organism>
<evidence type="ECO:0000256" key="5">
    <source>
        <dbReference type="ARBA" id="ARBA00023212"/>
    </source>
</evidence>
<dbReference type="EMBL" id="JAFEKC020000001">
    <property type="protein sequence ID" value="KAK0517038.1"/>
    <property type="molecule type" value="Genomic_DNA"/>
</dbReference>
<feature type="coiled-coil region" evidence="6">
    <location>
        <begin position="1177"/>
        <end position="1215"/>
    </location>
</feature>
<keyword evidence="5" id="KW-0206">Cytoskeleton</keyword>
<feature type="compositionally biased region" description="Basic and acidic residues" evidence="7">
    <location>
        <begin position="381"/>
        <end position="398"/>
    </location>
</feature>
<evidence type="ECO:0000313" key="10">
    <source>
        <dbReference type="EMBL" id="KAK0517038.1"/>
    </source>
</evidence>
<feature type="region of interest" description="Disordered" evidence="7">
    <location>
        <begin position="546"/>
        <end position="568"/>
    </location>
</feature>
<dbReference type="Pfam" id="PF10495">
    <property type="entry name" value="PACT_coil_coil"/>
    <property type="match status" value="1"/>
</dbReference>